<accession>A0A2S4V6W8</accession>
<keyword evidence="2" id="KW-1185">Reference proteome</keyword>
<reference evidence="1 2" key="1">
    <citation type="submission" date="2017-12" db="EMBL/GenBank/DDBJ databases">
        <title>Gene loss provides genomic basis for host adaptation in cereal stripe rust fungi.</title>
        <authorList>
            <person name="Xia C."/>
        </authorList>
    </citation>
    <scope>NUCLEOTIDE SEQUENCE [LARGE SCALE GENOMIC DNA]</scope>
    <source>
        <strain evidence="1 2">93TX-2</strain>
    </source>
</reference>
<name>A0A2S4V6W8_9BASI</name>
<sequence length="86" mass="9837">MSATCTGGLCSTPRVHTLSRGVFFFYDISCPSRSTKLSLARCTLFFQLKLPVFTTRCQIKRTMRTLLPNKEKPELNPHTLIHSRFT</sequence>
<dbReference type="AlphaFoldDB" id="A0A2S4V6W8"/>
<comment type="caution">
    <text evidence="1">The sequence shown here is derived from an EMBL/GenBank/DDBJ whole genome shotgun (WGS) entry which is preliminary data.</text>
</comment>
<dbReference type="EMBL" id="PKSM01000174">
    <property type="protein sequence ID" value="POW05205.1"/>
    <property type="molecule type" value="Genomic_DNA"/>
</dbReference>
<reference evidence="2" key="2">
    <citation type="journal article" date="2018" name="BMC Genomics">
        <title>Genomic insights into host adaptation between the wheat stripe rust pathogen (Puccinia striiformis f. sp. tritici) and the barley stripe rust pathogen (Puccinia striiformis f. sp. hordei).</title>
        <authorList>
            <person name="Xia C."/>
            <person name="Wang M."/>
            <person name="Yin C."/>
            <person name="Cornejo O.E."/>
            <person name="Hulbert S.H."/>
            <person name="Chen X."/>
        </authorList>
    </citation>
    <scope>NUCLEOTIDE SEQUENCE [LARGE SCALE GENOMIC DNA]</scope>
    <source>
        <strain evidence="2">93TX-2</strain>
    </source>
</reference>
<evidence type="ECO:0000313" key="1">
    <source>
        <dbReference type="EMBL" id="POW05205.1"/>
    </source>
</evidence>
<evidence type="ECO:0000313" key="2">
    <source>
        <dbReference type="Proteomes" id="UP000238274"/>
    </source>
</evidence>
<dbReference type="Proteomes" id="UP000238274">
    <property type="component" value="Unassembled WGS sequence"/>
</dbReference>
<reference evidence="2" key="3">
    <citation type="journal article" date="2018" name="Mol. Plant Microbe Interact.">
        <title>Genome sequence resources for the wheat stripe rust pathogen (Puccinia striiformis f. sp. tritici) and the barley stripe rust pathogen (Puccinia striiformis f. sp. hordei).</title>
        <authorList>
            <person name="Xia C."/>
            <person name="Wang M."/>
            <person name="Yin C."/>
            <person name="Cornejo O.E."/>
            <person name="Hulbert S.H."/>
            <person name="Chen X."/>
        </authorList>
    </citation>
    <scope>NUCLEOTIDE SEQUENCE [LARGE SCALE GENOMIC DNA]</scope>
    <source>
        <strain evidence="2">93TX-2</strain>
    </source>
</reference>
<protein>
    <submittedName>
        <fullName evidence="1">Uncharacterized protein</fullName>
    </submittedName>
</protein>
<dbReference type="VEuPathDB" id="FungiDB:PSHT_10888"/>
<proteinExistence type="predicted"/>
<gene>
    <name evidence="1" type="ORF">PSHT_10888</name>
</gene>
<organism evidence="1 2">
    <name type="scientific">Puccinia striiformis</name>
    <dbReference type="NCBI Taxonomy" id="27350"/>
    <lineage>
        <taxon>Eukaryota</taxon>
        <taxon>Fungi</taxon>
        <taxon>Dikarya</taxon>
        <taxon>Basidiomycota</taxon>
        <taxon>Pucciniomycotina</taxon>
        <taxon>Pucciniomycetes</taxon>
        <taxon>Pucciniales</taxon>
        <taxon>Pucciniaceae</taxon>
        <taxon>Puccinia</taxon>
    </lineage>
</organism>